<keyword evidence="3" id="KW-0238">DNA-binding</keyword>
<dbReference type="PANTHER" id="PTHR31190">
    <property type="entry name" value="DNA-BINDING DOMAIN"/>
    <property type="match status" value="1"/>
</dbReference>
<comment type="caution">
    <text evidence="8">The sequence shown here is derived from an EMBL/GenBank/DDBJ whole genome shotgun (WGS) entry which is preliminary data.</text>
</comment>
<feature type="region of interest" description="Disordered" evidence="6">
    <location>
        <begin position="46"/>
        <end position="74"/>
    </location>
</feature>
<evidence type="ECO:0000256" key="4">
    <source>
        <dbReference type="ARBA" id="ARBA00023163"/>
    </source>
</evidence>
<evidence type="ECO:0000256" key="2">
    <source>
        <dbReference type="ARBA" id="ARBA00023015"/>
    </source>
</evidence>
<dbReference type="CDD" id="cd00018">
    <property type="entry name" value="AP2"/>
    <property type="match status" value="1"/>
</dbReference>
<reference evidence="8 9" key="1">
    <citation type="journal article" date="2022" name="Nat. Plants">
        <title>Genomes of leafy and leafless Platanthera orchids illuminate the evolution of mycoheterotrophy.</title>
        <authorList>
            <person name="Li M.H."/>
            <person name="Liu K.W."/>
            <person name="Li Z."/>
            <person name="Lu H.C."/>
            <person name="Ye Q.L."/>
            <person name="Zhang D."/>
            <person name="Wang J.Y."/>
            <person name="Li Y.F."/>
            <person name="Zhong Z.M."/>
            <person name="Liu X."/>
            <person name="Yu X."/>
            <person name="Liu D.K."/>
            <person name="Tu X.D."/>
            <person name="Liu B."/>
            <person name="Hao Y."/>
            <person name="Liao X.Y."/>
            <person name="Jiang Y.T."/>
            <person name="Sun W.H."/>
            <person name="Chen J."/>
            <person name="Chen Y.Q."/>
            <person name="Ai Y."/>
            <person name="Zhai J.W."/>
            <person name="Wu S.S."/>
            <person name="Zhou Z."/>
            <person name="Hsiao Y.Y."/>
            <person name="Wu W.L."/>
            <person name="Chen Y.Y."/>
            <person name="Lin Y.F."/>
            <person name="Hsu J.L."/>
            <person name="Li C.Y."/>
            <person name="Wang Z.W."/>
            <person name="Zhao X."/>
            <person name="Zhong W.Y."/>
            <person name="Ma X.K."/>
            <person name="Ma L."/>
            <person name="Huang J."/>
            <person name="Chen G.Z."/>
            <person name="Huang M.Z."/>
            <person name="Huang L."/>
            <person name="Peng D.H."/>
            <person name="Luo Y.B."/>
            <person name="Zou S.Q."/>
            <person name="Chen S.P."/>
            <person name="Lan S."/>
            <person name="Tsai W.C."/>
            <person name="Van de Peer Y."/>
            <person name="Liu Z.J."/>
        </authorList>
    </citation>
    <scope>NUCLEOTIDE SEQUENCE [LARGE SCALE GENOMIC DNA]</scope>
    <source>
        <strain evidence="8">Lor287</strain>
    </source>
</reference>
<dbReference type="GO" id="GO:0005634">
    <property type="term" value="C:nucleus"/>
    <property type="evidence" value="ECO:0007669"/>
    <property type="project" value="UniProtKB-SubCell"/>
</dbReference>
<dbReference type="GO" id="GO:0003700">
    <property type="term" value="F:DNA-binding transcription factor activity"/>
    <property type="evidence" value="ECO:0007669"/>
    <property type="project" value="InterPro"/>
</dbReference>
<gene>
    <name evidence="8" type="primary">ERF110</name>
    <name evidence="8" type="ORF">KSP39_PZI014587</name>
</gene>
<keyword evidence="5" id="KW-0539">Nucleus</keyword>
<organism evidence="8 9">
    <name type="scientific">Platanthera zijinensis</name>
    <dbReference type="NCBI Taxonomy" id="2320716"/>
    <lineage>
        <taxon>Eukaryota</taxon>
        <taxon>Viridiplantae</taxon>
        <taxon>Streptophyta</taxon>
        <taxon>Embryophyta</taxon>
        <taxon>Tracheophyta</taxon>
        <taxon>Spermatophyta</taxon>
        <taxon>Magnoliopsida</taxon>
        <taxon>Liliopsida</taxon>
        <taxon>Asparagales</taxon>
        <taxon>Orchidaceae</taxon>
        <taxon>Orchidoideae</taxon>
        <taxon>Orchideae</taxon>
        <taxon>Orchidinae</taxon>
        <taxon>Platanthera</taxon>
    </lineage>
</organism>
<dbReference type="PROSITE" id="PS51032">
    <property type="entry name" value="AP2_ERF"/>
    <property type="match status" value="1"/>
</dbReference>
<keyword evidence="4" id="KW-0804">Transcription</keyword>
<dbReference type="Pfam" id="PF00847">
    <property type="entry name" value="AP2"/>
    <property type="match status" value="1"/>
</dbReference>
<dbReference type="EMBL" id="JBBWWQ010000012">
    <property type="protein sequence ID" value="KAK8934618.1"/>
    <property type="molecule type" value="Genomic_DNA"/>
</dbReference>
<feature type="region of interest" description="Disordered" evidence="6">
    <location>
        <begin position="229"/>
        <end position="263"/>
    </location>
</feature>
<name>A0AAP0BB53_9ASPA</name>
<evidence type="ECO:0000256" key="5">
    <source>
        <dbReference type="ARBA" id="ARBA00023242"/>
    </source>
</evidence>
<dbReference type="InterPro" id="IPR016177">
    <property type="entry name" value="DNA-bd_dom_sf"/>
</dbReference>
<evidence type="ECO:0000313" key="8">
    <source>
        <dbReference type="EMBL" id="KAK8934618.1"/>
    </source>
</evidence>
<protein>
    <submittedName>
        <fullName evidence="8">Ethylene-responsive transcription factor ERF110</fullName>
    </submittedName>
</protein>
<dbReference type="InterPro" id="IPR044808">
    <property type="entry name" value="ERF_plant"/>
</dbReference>
<dbReference type="SMART" id="SM00380">
    <property type="entry name" value="AP2"/>
    <property type="match status" value="1"/>
</dbReference>
<evidence type="ECO:0000256" key="3">
    <source>
        <dbReference type="ARBA" id="ARBA00023125"/>
    </source>
</evidence>
<evidence type="ECO:0000259" key="7">
    <source>
        <dbReference type="PROSITE" id="PS51032"/>
    </source>
</evidence>
<evidence type="ECO:0000313" key="9">
    <source>
        <dbReference type="Proteomes" id="UP001418222"/>
    </source>
</evidence>
<dbReference type="GO" id="GO:0009873">
    <property type="term" value="P:ethylene-activated signaling pathway"/>
    <property type="evidence" value="ECO:0007669"/>
    <property type="project" value="InterPro"/>
</dbReference>
<comment type="subcellular location">
    <subcellularLocation>
        <location evidence="1">Nucleus</location>
    </subcellularLocation>
</comment>
<keyword evidence="2" id="KW-0805">Transcription regulation</keyword>
<accession>A0AAP0BB53</accession>
<dbReference type="Gene3D" id="3.30.730.10">
    <property type="entry name" value="AP2/ERF domain"/>
    <property type="match status" value="1"/>
</dbReference>
<dbReference type="InterPro" id="IPR001471">
    <property type="entry name" value="AP2/ERF_dom"/>
</dbReference>
<evidence type="ECO:0000256" key="1">
    <source>
        <dbReference type="ARBA" id="ARBA00004123"/>
    </source>
</evidence>
<dbReference type="InterPro" id="IPR036955">
    <property type="entry name" value="AP2/ERF_dom_sf"/>
</dbReference>
<feature type="domain" description="AP2/ERF" evidence="7">
    <location>
        <begin position="101"/>
        <end position="158"/>
    </location>
</feature>
<dbReference type="SUPFAM" id="SSF54171">
    <property type="entry name" value="DNA-binding domain"/>
    <property type="match status" value="1"/>
</dbReference>
<evidence type="ECO:0000256" key="6">
    <source>
        <dbReference type="SAM" id="MobiDB-lite"/>
    </source>
</evidence>
<dbReference type="PRINTS" id="PR00367">
    <property type="entry name" value="ETHRSPELEMNT"/>
</dbReference>
<proteinExistence type="predicted"/>
<keyword evidence="9" id="KW-1185">Reference proteome</keyword>
<dbReference type="GO" id="GO:0003677">
    <property type="term" value="F:DNA binding"/>
    <property type="evidence" value="ECO:0007669"/>
    <property type="project" value="UniProtKB-KW"/>
</dbReference>
<sequence>MGTPAGTAEAGQTESTPFFADMLSEFGRENEISAVVSALTRVIAGDQGRTNDGGERVAAAVGGGVKREREETPPEAAQFYPSLPVSTFQQHEDGENEIRPRYRGVRRRPWGKWAAEIRDPLKAARVWLGTFSTPEDAARAYDEAAFRFRGNRAKLNFPENFQLRPPERLTAATLLPESDTSSAGISTQTLMRCLSADAAGDYVGSWGMSSASPSPASFSLVYSAAEQKEGTLRKPSGGASQGGEWFYSPPGRDYGGQPRSSSG</sequence>
<dbReference type="AlphaFoldDB" id="A0AAP0BB53"/>
<dbReference type="FunFam" id="3.30.730.10:FF:000001">
    <property type="entry name" value="Ethylene-responsive transcription factor 2"/>
    <property type="match status" value="1"/>
</dbReference>
<dbReference type="Proteomes" id="UP001418222">
    <property type="component" value="Unassembled WGS sequence"/>
</dbReference>
<dbReference type="PANTHER" id="PTHR31190:SF473">
    <property type="entry name" value="OS05G0437100 PROTEIN"/>
    <property type="match status" value="1"/>
</dbReference>